<comment type="caution">
    <text evidence="9">The sequence shown here is derived from an EMBL/GenBank/DDBJ whole genome shotgun (WGS) entry which is preliminary data.</text>
</comment>
<accession>A0A0K9PGE1</accession>
<keyword evidence="3" id="KW-0238">DNA-binding</keyword>
<keyword evidence="10" id="KW-1185">Reference proteome</keyword>
<evidence type="ECO:0000256" key="4">
    <source>
        <dbReference type="ARBA" id="ARBA00023163"/>
    </source>
</evidence>
<dbReference type="SMART" id="SM00338">
    <property type="entry name" value="BRLZ"/>
    <property type="match status" value="1"/>
</dbReference>
<dbReference type="InterPro" id="IPR044759">
    <property type="entry name" value="bZIP_RF2"/>
</dbReference>
<reference evidence="10" key="1">
    <citation type="journal article" date="2016" name="Nature">
        <title>The genome of the seagrass Zostera marina reveals angiosperm adaptation to the sea.</title>
        <authorList>
            <person name="Olsen J.L."/>
            <person name="Rouze P."/>
            <person name="Verhelst B."/>
            <person name="Lin Y.-C."/>
            <person name="Bayer T."/>
            <person name="Collen J."/>
            <person name="Dattolo E."/>
            <person name="De Paoli E."/>
            <person name="Dittami S."/>
            <person name="Maumus F."/>
            <person name="Michel G."/>
            <person name="Kersting A."/>
            <person name="Lauritano C."/>
            <person name="Lohaus R."/>
            <person name="Toepel M."/>
            <person name="Tonon T."/>
            <person name="Vanneste K."/>
            <person name="Amirebrahimi M."/>
            <person name="Brakel J."/>
            <person name="Bostroem C."/>
            <person name="Chovatia M."/>
            <person name="Grimwood J."/>
            <person name="Jenkins J.W."/>
            <person name="Jueterbock A."/>
            <person name="Mraz A."/>
            <person name="Stam W.T."/>
            <person name="Tice H."/>
            <person name="Bornberg-Bauer E."/>
            <person name="Green P.J."/>
            <person name="Pearson G.A."/>
            <person name="Procaccini G."/>
            <person name="Duarte C.M."/>
            <person name="Schmutz J."/>
            <person name="Reusch T.B.H."/>
            <person name="Van de Peer Y."/>
        </authorList>
    </citation>
    <scope>NUCLEOTIDE SEQUENCE [LARGE SCALE GENOMIC DNA]</scope>
    <source>
        <strain evidence="10">cv. Finnish</strain>
    </source>
</reference>
<dbReference type="EMBL" id="LFYR01000864">
    <property type="protein sequence ID" value="KMZ68108.1"/>
    <property type="molecule type" value="Genomic_DNA"/>
</dbReference>
<protein>
    <recommendedName>
        <fullName evidence="8">BZIP domain-containing protein</fullName>
    </recommendedName>
</protein>
<evidence type="ECO:0000256" key="3">
    <source>
        <dbReference type="ARBA" id="ARBA00023125"/>
    </source>
</evidence>
<dbReference type="GO" id="GO:0005634">
    <property type="term" value="C:nucleus"/>
    <property type="evidence" value="ECO:0000318"/>
    <property type="project" value="GO_Central"/>
</dbReference>
<keyword evidence="5" id="KW-0539">Nucleus</keyword>
<evidence type="ECO:0000313" key="9">
    <source>
        <dbReference type="EMBL" id="KMZ68108.1"/>
    </source>
</evidence>
<dbReference type="GO" id="GO:0003677">
    <property type="term" value="F:DNA binding"/>
    <property type="evidence" value="ECO:0007669"/>
    <property type="project" value="UniProtKB-KW"/>
</dbReference>
<dbReference type="PANTHER" id="PTHR13690">
    <property type="entry name" value="TRANSCRIPTION FACTOR POSF21-RELATED"/>
    <property type="match status" value="1"/>
</dbReference>
<dbReference type="STRING" id="29655.A0A0K9PGE1"/>
<gene>
    <name evidence="9" type="ORF">ZOSMA_24G01310</name>
</gene>
<evidence type="ECO:0000256" key="7">
    <source>
        <dbReference type="SAM" id="MobiDB-lite"/>
    </source>
</evidence>
<dbReference type="InterPro" id="IPR046347">
    <property type="entry name" value="bZIP_sf"/>
</dbReference>
<dbReference type="GO" id="GO:0003700">
    <property type="term" value="F:DNA-binding transcription factor activity"/>
    <property type="evidence" value="ECO:0000318"/>
    <property type="project" value="GO_Central"/>
</dbReference>
<dbReference type="SUPFAM" id="SSF57959">
    <property type="entry name" value="Leucine zipper domain"/>
    <property type="match status" value="1"/>
</dbReference>
<sequence length="495" mass="55391">MQSNVSGNPNDSEYDLGLEMEFSLQPSEAFSINELFCAQKSSVDQAAVQSQTEVPFQPPPPDPLLMERDSDYVVYPYQSSPPALCQPTPPPDPLLMERDSDYVVYPYPHQSPALCQPTPPPDPLLMERDSDYVVHPHQSPALYQLPPPQLNPSPLTGGYNSSELVGCTSFRPFQSFEKLGMPPFPCHNTSLGYSHASSSLDSVNYDFTNNHGAVNYGERLMEMETDMEKLLNPPPKIAYPGSNPPFPDIFTGTHIDSNMSRSTPPHPSNINSDSRHHMISGSNIHTNPTTSSVVSSINPGDSNHPFLMTQLLGLGIFTMAEVQKIIKDPQLSEIACNDPKRAKKIISNRVSAEKAKERKKQYLIELEKTYKKLQVDVAVLPKSVQLEKEEAMRISRENEFLRAQISIKNEQAKAKIALTEALKREVEELKLLYILQQQQKQYNNMAGNNFDCFELESQQQQQQMFSSDGSMCQNQQRIGGCDAQSMSEMPSSNNE</sequence>
<dbReference type="InterPro" id="IPR004827">
    <property type="entry name" value="bZIP"/>
</dbReference>
<feature type="compositionally biased region" description="Polar residues" evidence="7">
    <location>
        <begin position="42"/>
        <end position="54"/>
    </location>
</feature>
<dbReference type="PANTHER" id="PTHR13690:SF80">
    <property type="entry name" value="BZIP TRANSCRIPTION FACTOR FAMILY PROTEIN-RELATED"/>
    <property type="match status" value="1"/>
</dbReference>
<feature type="domain" description="BZIP" evidence="8">
    <location>
        <begin position="336"/>
        <end position="407"/>
    </location>
</feature>
<dbReference type="CDD" id="cd14703">
    <property type="entry name" value="bZIP_plant_RF2"/>
    <property type="match status" value="1"/>
</dbReference>
<dbReference type="OMA" id="ANASKEC"/>
<evidence type="ECO:0000256" key="5">
    <source>
        <dbReference type="ARBA" id="ARBA00023242"/>
    </source>
</evidence>
<evidence type="ECO:0000256" key="1">
    <source>
        <dbReference type="ARBA" id="ARBA00004123"/>
    </source>
</evidence>
<keyword evidence="6" id="KW-0175">Coiled coil</keyword>
<evidence type="ECO:0000313" key="10">
    <source>
        <dbReference type="Proteomes" id="UP000036987"/>
    </source>
</evidence>
<dbReference type="OrthoDB" id="1161698at2759"/>
<comment type="subcellular location">
    <subcellularLocation>
        <location evidence="1">Nucleus</location>
    </subcellularLocation>
</comment>
<dbReference type="Proteomes" id="UP000036987">
    <property type="component" value="Unassembled WGS sequence"/>
</dbReference>
<evidence type="ECO:0000256" key="2">
    <source>
        <dbReference type="ARBA" id="ARBA00023015"/>
    </source>
</evidence>
<evidence type="ECO:0000256" key="6">
    <source>
        <dbReference type="SAM" id="Coils"/>
    </source>
</evidence>
<organism evidence="9 10">
    <name type="scientific">Zostera marina</name>
    <name type="common">Eelgrass</name>
    <dbReference type="NCBI Taxonomy" id="29655"/>
    <lineage>
        <taxon>Eukaryota</taxon>
        <taxon>Viridiplantae</taxon>
        <taxon>Streptophyta</taxon>
        <taxon>Embryophyta</taxon>
        <taxon>Tracheophyta</taxon>
        <taxon>Spermatophyta</taxon>
        <taxon>Magnoliopsida</taxon>
        <taxon>Liliopsida</taxon>
        <taxon>Zosteraceae</taxon>
        <taxon>Zostera</taxon>
    </lineage>
</organism>
<name>A0A0K9PGE1_ZOSMR</name>
<proteinExistence type="predicted"/>
<keyword evidence="2" id="KW-0805">Transcription regulation</keyword>
<dbReference type="AlphaFoldDB" id="A0A0K9PGE1"/>
<evidence type="ECO:0000259" key="8">
    <source>
        <dbReference type="SMART" id="SM00338"/>
    </source>
</evidence>
<keyword evidence="4" id="KW-0804">Transcription</keyword>
<feature type="region of interest" description="Disordered" evidence="7">
    <location>
        <begin position="42"/>
        <end position="67"/>
    </location>
</feature>
<feature type="coiled-coil region" evidence="6">
    <location>
        <begin position="352"/>
        <end position="429"/>
    </location>
</feature>